<dbReference type="GO" id="GO:0016301">
    <property type="term" value="F:kinase activity"/>
    <property type="evidence" value="ECO:0007669"/>
    <property type="project" value="UniProtKB-KW"/>
</dbReference>
<keyword evidence="8 13" id="KW-0418">Kinase</keyword>
<dbReference type="EMBL" id="JAVIKH010000014">
    <property type="protein sequence ID" value="MDX8336856.1"/>
    <property type="molecule type" value="Genomic_DNA"/>
</dbReference>
<dbReference type="Proteomes" id="UP001279681">
    <property type="component" value="Unassembled WGS sequence"/>
</dbReference>
<keyword evidence="4" id="KW-1003">Cell membrane</keyword>
<dbReference type="PANTHER" id="PTHR45453">
    <property type="entry name" value="PHOSPHATE REGULON SENSOR PROTEIN PHOR"/>
    <property type="match status" value="1"/>
</dbReference>
<sequence length="448" mass="51918">MITLSKTLRKTYVQLICFFTIVLMISLSITGKYLINSSKRELRNAMAFLKYELLEEVSSKSMKIFTDDLVNKLFRIENPNLEDLEIRIEYKNHVYSENISKRLLNAAVENTVTNVKLYDYMILKNELINKDGDIFTVVLVKNLKKEKTYFLDIVYIFASGLAICIIISSIAFSRVLKKIKKELTVIETINSNVTLENLKVIKPTSYFKEFDNILDSYEEMLTRLDIQNRKQIEFVHNSSHELKTPLFIIGGYIDMIKRWGKKDPEIFDEALTSIEEETKNMNILIEKLLFIAKESEIKSEQQDIELSEIVLECISNLKRQYPKSNIEFTPEYTIVKSDEALVKLLIKNLLENAIKYGRDELIEVKIESDDELEEAILTIEDNGIGMTPTELEHIYDRFFRANKSRSKEIHGHGLGMSIVKRILTLLNLDIKISSTPDVGTTVKVFFKL</sequence>
<keyword evidence="7 11" id="KW-0812">Transmembrane</keyword>
<evidence type="ECO:0000256" key="3">
    <source>
        <dbReference type="ARBA" id="ARBA00012438"/>
    </source>
</evidence>
<dbReference type="SUPFAM" id="SSF55874">
    <property type="entry name" value="ATPase domain of HSP90 chaperone/DNA topoisomerase II/histidine kinase"/>
    <property type="match status" value="1"/>
</dbReference>
<dbReference type="InterPro" id="IPR003661">
    <property type="entry name" value="HisK_dim/P_dom"/>
</dbReference>
<dbReference type="SMART" id="SM00388">
    <property type="entry name" value="HisKA"/>
    <property type="match status" value="1"/>
</dbReference>
<evidence type="ECO:0000256" key="11">
    <source>
        <dbReference type="SAM" id="Phobius"/>
    </source>
</evidence>
<comment type="caution">
    <text evidence="13">The sequence shown here is derived from an EMBL/GenBank/DDBJ whole genome shotgun (WGS) entry which is preliminary data.</text>
</comment>
<evidence type="ECO:0000256" key="9">
    <source>
        <dbReference type="ARBA" id="ARBA00022989"/>
    </source>
</evidence>
<keyword evidence="14" id="KW-1185">Reference proteome</keyword>
<dbReference type="Pfam" id="PF02518">
    <property type="entry name" value="HATPase_c"/>
    <property type="match status" value="1"/>
</dbReference>
<gene>
    <name evidence="13" type="ORF">RFV38_10175</name>
</gene>
<dbReference type="InterPro" id="IPR004358">
    <property type="entry name" value="Sig_transdc_His_kin-like_C"/>
</dbReference>
<comment type="subcellular location">
    <subcellularLocation>
        <location evidence="2">Cell membrane</location>
        <topology evidence="2">Multi-pass membrane protein</topology>
    </subcellularLocation>
</comment>
<accession>A0ABU4WBF9</accession>
<dbReference type="InterPro" id="IPR036097">
    <property type="entry name" value="HisK_dim/P_sf"/>
</dbReference>
<evidence type="ECO:0000313" key="13">
    <source>
        <dbReference type="EMBL" id="MDX8336856.1"/>
    </source>
</evidence>
<dbReference type="InterPro" id="IPR003594">
    <property type="entry name" value="HATPase_dom"/>
</dbReference>
<dbReference type="SMART" id="SM00387">
    <property type="entry name" value="HATPase_c"/>
    <property type="match status" value="1"/>
</dbReference>
<dbReference type="PANTHER" id="PTHR45453:SF2">
    <property type="entry name" value="HISTIDINE KINASE"/>
    <property type="match status" value="1"/>
</dbReference>
<evidence type="ECO:0000256" key="2">
    <source>
        <dbReference type="ARBA" id="ARBA00004651"/>
    </source>
</evidence>
<keyword evidence="6" id="KW-0808">Transferase</keyword>
<dbReference type="InterPro" id="IPR050351">
    <property type="entry name" value="BphY/WalK/GraS-like"/>
</dbReference>
<dbReference type="RefSeq" id="WP_320314235.1">
    <property type="nucleotide sequence ID" value="NZ_JAVIKH010000014.1"/>
</dbReference>
<name>A0ABU4WBF9_9FUSO</name>
<dbReference type="InterPro" id="IPR036890">
    <property type="entry name" value="HATPase_C_sf"/>
</dbReference>
<reference evidence="14" key="1">
    <citation type="submission" date="2023-07" db="EMBL/GenBank/DDBJ databases">
        <authorList>
            <person name="Colorado M.A."/>
            <person name="Villamil L.M."/>
            <person name="Melo J.F."/>
            <person name="Rodriguez J.A."/>
            <person name="Ruiz R.Y."/>
        </authorList>
    </citation>
    <scope>NUCLEOTIDE SEQUENCE [LARGE SCALE GENOMIC DNA]</scope>
    <source>
        <strain evidence="14">C33</strain>
    </source>
</reference>
<evidence type="ECO:0000256" key="7">
    <source>
        <dbReference type="ARBA" id="ARBA00022692"/>
    </source>
</evidence>
<evidence type="ECO:0000256" key="8">
    <source>
        <dbReference type="ARBA" id="ARBA00022777"/>
    </source>
</evidence>
<evidence type="ECO:0000256" key="5">
    <source>
        <dbReference type="ARBA" id="ARBA00022553"/>
    </source>
</evidence>
<evidence type="ECO:0000256" key="6">
    <source>
        <dbReference type="ARBA" id="ARBA00022679"/>
    </source>
</evidence>
<proteinExistence type="predicted"/>
<keyword evidence="10 11" id="KW-0472">Membrane</keyword>
<dbReference type="Gene3D" id="1.10.287.130">
    <property type="match status" value="1"/>
</dbReference>
<evidence type="ECO:0000256" key="10">
    <source>
        <dbReference type="ARBA" id="ARBA00023136"/>
    </source>
</evidence>
<organism evidence="13 14">
    <name type="scientific">Candidatus Cetobacterium colombiensis</name>
    <dbReference type="NCBI Taxonomy" id="3073100"/>
    <lineage>
        <taxon>Bacteria</taxon>
        <taxon>Fusobacteriati</taxon>
        <taxon>Fusobacteriota</taxon>
        <taxon>Fusobacteriia</taxon>
        <taxon>Fusobacteriales</taxon>
        <taxon>Fusobacteriaceae</taxon>
        <taxon>Cetobacterium</taxon>
    </lineage>
</organism>
<evidence type="ECO:0000256" key="4">
    <source>
        <dbReference type="ARBA" id="ARBA00022475"/>
    </source>
</evidence>
<keyword evidence="9 11" id="KW-1133">Transmembrane helix</keyword>
<dbReference type="Pfam" id="PF00512">
    <property type="entry name" value="HisKA"/>
    <property type="match status" value="1"/>
</dbReference>
<evidence type="ECO:0000313" key="14">
    <source>
        <dbReference type="Proteomes" id="UP001279681"/>
    </source>
</evidence>
<protein>
    <recommendedName>
        <fullName evidence="3">histidine kinase</fullName>
        <ecNumber evidence="3">2.7.13.3</ecNumber>
    </recommendedName>
</protein>
<comment type="catalytic activity">
    <reaction evidence="1">
        <text>ATP + protein L-histidine = ADP + protein N-phospho-L-histidine.</text>
        <dbReference type="EC" id="2.7.13.3"/>
    </reaction>
</comment>
<keyword evidence="5" id="KW-0597">Phosphoprotein</keyword>
<dbReference type="SUPFAM" id="SSF47384">
    <property type="entry name" value="Homodimeric domain of signal transducing histidine kinase"/>
    <property type="match status" value="1"/>
</dbReference>
<dbReference type="PROSITE" id="PS50109">
    <property type="entry name" value="HIS_KIN"/>
    <property type="match status" value="1"/>
</dbReference>
<dbReference type="Gene3D" id="3.30.565.10">
    <property type="entry name" value="Histidine kinase-like ATPase, C-terminal domain"/>
    <property type="match status" value="1"/>
</dbReference>
<evidence type="ECO:0000256" key="1">
    <source>
        <dbReference type="ARBA" id="ARBA00000085"/>
    </source>
</evidence>
<feature type="transmembrane region" description="Helical" evidence="11">
    <location>
        <begin position="149"/>
        <end position="172"/>
    </location>
</feature>
<feature type="domain" description="Histidine kinase" evidence="12">
    <location>
        <begin position="237"/>
        <end position="448"/>
    </location>
</feature>
<dbReference type="PRINTS" id="PR00344">
    <property type="entry name" value="BCTRLSENSOR"/>
</dbReference>
<evidence type="ECO:0000259" key="12">
    <source>
        <dbReference type="PROSITE" id="PS50109"/>
    </source>
</evidence>
<dbReference type="EC" id="2.7.13.3" evidence="3"/>
<dbReference type="CDD" id="cd00082">
    <property type="entry name" value="HisKA"/>
    <property type="match status" value="1"/>
</dbReference>
<dbReference type="InterPro" id="IPR005467">
    <property type="entry name" value="His_kinase_dom"/>
</dbReference>
<feature type="transmembrane region" description="Helical" evidence="11">
    <location>
        <begin position="12"/>
        <end position="35"/>
    </location>
</feature>